<keyword evidence="2" id="KW-1185">Reference proteome</keyword>
<reference evidence="1 2" key="2">
    <citation type="submission" date="2018-06" db="EMBL/GenBank/DDBJ databases">
        <authorList>
            <person name="Zhirakovskaya E."/>
        </authorList>
    </citation>
    <scope>NUCLEOTIDE SEQUENCE [LARGE SCALE GENOMIC DNA]</scope>
    <source>
        <strain evidence="1 2">FBKL4.011</strain>
    </source>
</reference>
<dbReference type="Proteomes" id="UP000251213">
    <property type="component" value="Unassembled WGS sequence"/>
</dbReference>
<sequence>MSQQELYLYRIQVEGEEKTFHLVVVASSDEKAFDTAEKELERYMLVSPKVKEWLLLEKKRIRSGAGYVIDPTV</sequence>
<comment type="caution">
    <text evidence="1">The sequence shown here is derived from an EMBL/GenBank/DDBJ whole genome shotgun (WGS) entry which is preliminary data.</text>
</comment>
<proteinExistence type="predicted"/>
<dbReference type="Pfam" id="PF13046">
    <property type="entry name" value="DUF3906"/>
    <property type="match status" value="1"/>
</dbReference>
<evidence type="ECO:0000313" key="1">
    <source>
        <dbReference type="EMBL" id="RAL24435.1"/>
    </source>
</evidence>
<evidence type="ECO:0000313" key="2">
    <source>
        <dbReference type="Proteomes" id="UP000251213"/>
    </source>
</evidence>
<dbReference type="InterPro" id="IPR024998">
    <property type="entry name" value="DUF3906"/>
</dbReference>
<accession>A0A364K4Z0</accession>
<dbReference type="OrthoDB" id="2990550at2"/>
<dbReference type="AlphaFoldDB" id="A0A364K4Z0"/>
<name>A0A364K4Z0_9BACL</name>
<reference evidence="1 2" key="1">
    <citation type="submission" date="2018-06" db="EMBL/GenBank/DDBJ databases">
        <title>Thermoflavimicrobium daqus sp. nov., a thermophilic microbe isolated from Moutai-flavour Daqu.</title>
        <authorList>
            <person name="Wang X."/>
            <person name="Zhou H."/>
        </authorList>
    </citation>
    <scope>NUCLEOTIDE SEQUENCE [LARGE SCALE GENOMIC DNA]</scope>
    <source>
        <strain evidence="1 2">FBKL4.011</strain>
    </source>
</reference>
<dbReference type="RefSeq" id="WP_113658806.1">
    <property type="nucleotide sequence ID" value="NZ_KZ845666.1"/>
</dbReference>
<gene>
    <name evidence="1" type="ORF">DL897_08920</name>
</gene>
<protein>
    <submittedName>
        <fullName evidence="1">DUF3906 domain-containing protein</fullName>
    </submittedName>
</protein>
<dbReference type="EMBL" id="QJKK01000004">
    <property type="protein sequence ID" value="RAL24435.1"/>
    <property type="molecule type" value="Genomic_DNA"/>
</dbReference>
<organism evidence="1 2">
    <name type="scientific">Thermoflavimicrobium daqui</name>
    <dbReference type="NCBI Taxonomy" id="2137476"/>
    <lineage>
        <taxon>Bacteria</taxon>
        <taxon>Bacillati</taxon>
        <taxon>Bacillota</taxon>
        <taxon>Bacilli</taxon>
        <taxon>Bacillales</taxon>
        <taxon>Thermoactinomycetaceae</taxon>
        <taxon>Thermoflavimicrobium</taxon>
    </lineage>
</organism>